<evidence type="ECO:0000313" key="11">
    <source>
        <dbReference type="Proteomes" id="UP000186955"/>
    </source>
</evidence>
<evidence type="ECO:0000256" key="4">
    <source>
        <dbReference type="ARBA" id="ARBA00022692"/>
    </source>
</evidence>
<evidence type="ECO:0000256" key="8">
    <source>
        <dbReference type="ARBA" id="ARBA00023136"/>
    </source>
</evidence>
<evidence type="ECO:0000256" key="7">
    <source>
        <dbReference type="ARBA" id="ARBA00023002"/>
    </source>
</evidence>
<dbReference type="GO" id="GO:0071949">
    <property type="term" value="F:FAD binding"/>
    <property type="evidence" value="ECO:0007669"/>
    <property type="project" value="InterPro"/>
</dbReference>
<name>A0A1Q5TD06_9EURO</name>
<keyword evidence="3" id="KW-0285">Flavoprotein</keyword>
<keyword evidence="5" id="KW-0274">FAD</keyword>
<comment type="similarity">
    <text evidence="2">Belongs to the paxM FAD-dependent monooxygenase family.</text>
</comment>
<dbReference type="SUPFAM" id="SSF51905">
    <property type="entry name" value="FAD/NAD(P)-binding domain"/>
    <property type="match status" value="1"/>
</dbReference>
<accession>A0A1Q5TD06</accession>
<keyword evidence="6" id="KW-1133">Transmembrane helix</keyword>
<dbReference type="AlphaFoldDB" id="A0A1Q5TD06"/>
<dbReference type="GO" id="GO:0016020">
    <property type="term" value="C:membrane"/>
    <property type="evidence" value="ECO:0007669"/>
    <property type="project" value="UniProtKB-SubCell"/>
</dbReference>
<keyword evidence="7" id="KW-0560">Oxidoreductase</keyword>
<dbReference type="PANTHER" id="PTHR47356:SF2">
    <property type="entry name" value="FAD-BINDING DOMAIN-CONTAINING PROTEIN-RELATED"/>
    <property type="match status" value="1"/>
</dbReference>
<dbReference type="PRINTS" id="PR00420">
    <property type="entry name" value="RNGMNOXGNASE"/>
</dbReference>
<dbReference type="Gene3D" id="3.50.50.60">
    <property type="entry name" value="FAD/NAD(P)-binding domain"/>
    <property type="match status" value="1"/>
</dbReference>
<dbReference type="InterPro" id="IPR002938">
    <property type="entry name" value="FAD-bd"/>
</dbReference>
<evidence type="ECO:0000259" key="9">
    <source>
        <dbReference type="Pfam" id="PF01494"/>
    </source>
</evidence>
<keyword evidence="4" id="KW-0812">Transmembrane</keyword>
<dbReference type="PANTHER" id="PTHR47356">
    <property type="entry name" value="FAD-DEPENDENT MONOOXYGENASE ASQG-RELATED"/>
    <property type="match status" value="1"/>
</dbReference>
<dbReference type="Pfam" id="PF01494">
    <property type="entry name" value="FAD_binding_3"/>
    <property type="match status" value="1"/>
</dbReference>
<comment type="subcellular location">
    <subcellularLocation>
        <location evidence="1">Membrane</location>
    </subcellularLocation>
</comment>
<evidence type="ECO:0000256" key="1">
    <source>
        <dbReference type="ARBA" id="ARBA00004370"/>
    </source>
</evidence>
<sequence>MRPCKVVISGGGVTGLTLALMLEKVGVDYILLEAQADILCSDAGTGICMLPNGLRILDQLGCYESLLDQAGDAIDSVTVKGPDGEVLRHTTGWQQFALERYGYKAFWCDRSTLLQAIYNQIRDKSKLRIRKSVESIEHLESEVKVKTSDGEVYHGDVVVGADGIHSRVRQEMARHAREIGAGEQFSEEKDVPSTYCCLFGISSTVKGISQGALDYVLNHGFSYIVGSGPKDRTYWALMKKLRRTCHGTEIPHFLPEDSDTILQEHQNDPVGPGVFVSDLREKLLRPTVLKPMREFTYQKWFLQRMLIIGDAAHQMTIIIAQGGNQAIESAAALTNCLVSALSGKQQAGPLSCHEIETLFENVQHTRFARVKGMIERSHQRQLMDSLETQKWKDYMLHEFPSSLPRAMKERWDETFAPAISLDDLEVPVRQKTFRWLDEPE</sequence>
<gene>
    <name evidence="10" type="ORF">PENSUB_9533</name>
</gene>
<comment type="caution">
    <text evidence="10">The sequence shown here is derived from an EMBL/GenBank/DDBJ whole genome shotgun (WGS) entry which is preliminary data.</text>
</comment>
<feature type="domain" description="FAD-binding" evidence="9">
    <location>
        <begin position="4"/>
        <end position="348"/>
    </location>
</feature>
<organism evidence="10 11">
    <name type="scientific">Penicillium subrubescens</name>
    <dbReference type="NCBI Taxonomy" id="1316194"/>
    <lineage>
        <taxon>Eukaryota</taxon>
        <taxon>Fungi</taxon>
        <taxon>Dikarya</taxon>
        <taxon>Ascomycota</taxon>
        <taxon>Pezizomycotina</taxon>
        <taxon>Eurotiomycetes</taxon>
        <taxon>Eurotiomycetidae</taxon>
        <taxon>Eurotiales</taxon>
        <taxon>Aspergillaceae</taxon>
        <taxon>Penicillium</taxon>
    </lineage>
</organism>
<dbReference type="InterPro" id="IPR036188">
    <property type="entry name" value="FAD/NAD-bd_sf"/>
</dbReference>
<dbReference type="GO" id="GO:0004497">
    <property type="term" value="F:monooxygenase activity"/>
    <property type="evidence" value="ECO:0007669"/>
    <property type="project" value="InterPro"/>
</dbReference>
<evidence type="ECO:0000256" key="2">
    <source>
        <dbReference type="ARBA" id="ARBA00007992"/>
    </source>
</evidence>
<evidence type="ECO:0000256" key="5">
    <source>
        <dbReference type="ARBA" id="ARBA00022827"/>
    </source>
</evidence>
<dbReference type="InterPro" id="IPR050562">
    <property type="entry name" value="FAD_mOase_fung"/>
</dbReference>
<keyword evidence="11" id="KW-1185">Reference proteome</keyword>
<reference evidence="10 11" key="1">
    <citation type="submission" date="2016-10" db="EMBL/GenBank/DDBJ databases">
        <title>Genome sequence of the ascomycete fungus Penicillium subrubescens.</title>
        <authorList>
            <person name="De Vries R.P."/>
            <person name="Peng M."/>
            <person name="Dilokpimol A."/>
            <person name="Hilden K."/>
            <person name="Makela M.R."/>
            <person name="Grigoriev I."/>
            <person name="Riley R."/>
            <person name="Granchi Z."/>
        </authorList>
    </citation>
    <scope>NUCLEOTIDE SEQUENCE [LARGE SCALE GENOMIC DNA]</scope>
    <source>
        <strain evidence="10 11">CBS 132785</strain>
    </source>
</reference>
<dbReference type="STRING" id="1316194.A0A1Q5TD06"/>
<keyword evidence="8" id="KW-0472">Membrane</keyword>
<dbReference type="EMBL" id="MNBE01000680">
    <property type="protein sequence ID" value="OKO98097.1"/>
    <property type="molecule type" value="Genomic_DNA"/>
</dbReference>
<dbReference type="Proteomes" id="UP000186955">
    <property type="component" value="Unassembled WGS sequence"/>
</dbReference>
<evidence type="ECO:0000313" key="10">
    <source>
        <dbReference type="EMBL" id="OKO98097.1"/>
    </source>
</evidence>
<evidence type="ECO:0000256" key="6">
    <source>
        <dbReference type="ARBA" id="ARBA00022989"/>
    </source>
</evidence>
<proteinExistence type="inferred from homology"/>
<evidence type="ECO:0000256" key="3">
    <source>
        <dbReference type="ARBA" id="ARBA00022630"/>
    </source>
</evidence>
<protein>
    <submittedName>
        <fullName evidence="10">2-heptyl-3-hydroxy-4(1H)-quinolone synthase</fullName>
    </submittedName>
</protein>